<dbReference type="SUPFAM" id="SSF53067">
    <property type="entry name" value="Actin-like ATPase domain"/>
    <property type="match status" value="2"/>
</dbReference>
<reference evidence="7 8" key="1">
    <citation type="submission" date="2018-12" db="EMBL/GenBank/DDBJ databases">
        <authorList>
            <person name="Wang H."/>
            <person name="Peng S."/>
            <person name="Yu X."/>
            <person name="Li X."/>
        </authorList>
    </citation>
    <scope>NUCLEOTIDE SEQUENCE [LARGE SCALE GENOMIC DNA]</scope>
    <source>
        <strain evidence="7 8">PFYN01</strain>
    </source>
</reference>
<evidence type="ECO:0000256" key="1">
    <source>
        <dbReference type="ARBA" id="ARBA00009156"/>
    </source>
</evidence>
<accession>A0ABM7DYR7</accession>
<evidence type="ECO:0000256" key="3">
    <source>
        <dbReference type="ARBA" id="ARBA00022777"/>
    </source>
</evidence>
<evidence type="ECO:0000259" key="5">
    <source>
        <dbReference type="Pfam" id="PF00370"/>
    </source>
</evidence>
<organism evidence="7 8">
    <name type="scientific">Bacillus albus</name>
    <dbReference type="NCBI Taxonomy" id="2026189"/>
    <lineage>
        <taxon>Bacteria</taxon>
        <taxon>Bacillati</taxon>
        <taxon>Bacillota</taxon>
        <taxon>Bacilli</taxon>
        <taxon>Bacillales</taxon>
        <taxon>Bacillaceae</taxon>
        <taxon>Bacillus</taxon>
        <taxon>Bacillus cereus group</taxon>
    </lineage>
</organism>
<sequence>MVNSKYMIGVDIGTTSTKAVLFSIDGSVIASHGIEYPLYSPTPETAEQDPEEIFQAVIHTIKETIQTSNVQPADILCVSFSSAMHSVIAVDEAGNPLTRCITWADNRSASWAEKIKNDMNGHEIYLRTGTPIHPMSPLSKLVWLKNEHAELFAKSYKFISIKEYVFYKLFKEYVIDYSIASATGMFNLKSLKWDEEALHVAGITDEKLSTVVPTTHSLIGIHEELAREMNVLVTTPFIVGASDGVLSNLGVNAIEPGVVAITIGTSGAVRVVTNQPVTDPKGRTFCYALTEDLWVIGGPVNNGGMIFRWVRDQLCALEVEQGKRLGQDPYELLTEIAAKVNPGSDGLLFHPYLAGERAPIWNANARGSFFGLGLHHKKEHLIRAVLEGIIYNLYTVLLALKELIGEPKKIQATGGFARSELWRQMMADIFHQDVYVPESFESSCLGAAILGLYSLGEIDTLCVVSEMVGANFYHEPNMESVEKYKDLTPIYIRLSRQLEEEYESIAAIKKSGFKGNLVGKYGNV</sequence>
<evidence type="ECO:0000256" key="4">
    <source>
        <dbReference type="RuleBase" id="RU003733"/>
    </source>
</evidence>
<dbReference type="EC" id="2.7.1.12" evidence="7"/>
<dbReference type="InterPro" id="IPR018483">
    <property type="entry name" value="Carb_kinase_FGGY_CS"/>
</dbReference>
<dbReference type="PROSITE" id="PS00445">
    <property type="entry name" value="FGGY_KINASES_2"/>
    <property type="match status" value="1"/>
</dbReference>
<dbReference type="InterPro" id="IPR043129">
    <property type="entry name" value="ATPase_NBD"/>
</dbReference>
<dbReference type="InterPro" id="IPR018484">
    <property type="entry name" value="FGGY_N"/>
</dbReference>
<dbReference type="InterPro" id="IPR000577">
    <property type="entry name" value="Carb_kinase_FGGY"/>
</dbReference>
<dbReference type="PANTHER" id="PTHR43095">
    <property type="entry name" value="SUGAR KINASE"/>
    <property type="match status" value="1"/>
</dbReference>
<evidence type="ECO:0000259" key="6">
    <source>
        <dbReference type="Pfam" id="PF02782"/>
    </source>
</evidence>
<dbReference type="PIRSF" id="PIRSF000538">
    <property type="entry name" value="GlpK"/>
    <property type="match status" value="1"/>
</dbReference>
<protein>
    <submittedName>
        <fullName evidence="7">Gluconokinase</fullName>
        <ecNumber evidence="7">2.7.1.12</ecNumber>
    </submittedName>
</protein>
<dbReference type="GO" id="GO:0046316">
    <property type="term" value="F:gluconokinase activity"/>
    <property type="evidence" value="ECO:0007669"/>
    <property type="project" value="UniProtKB-EC"/>
</dbReference>
<name>A0ABM7DYR7_9BACI</name>
<keyword evidence="3 4" id="KW-0418">Kinase</keyword>
<evidence type="ECO:0000313" key="7">
    <source>
        <dbReference type="EMBL" id="AZQ47018.1"/>
    </source>
</evidence>
<evidence type="ECO:0000313" key="8">
    <source>
        <dbReference type="Proteomes" id="UP000272492"/>
    </source>
</evidence>
<dbReference type="InterPro" id="IPR018485">
    <property type="entry name" value="FGGY_C"/>
</dbReference>
<dbReference type="PROSITE" id="PS00933">
    <property type="entry name" value="FGGY_KINASES_1"/>
    <property type="match status" value="1"/>
</dbReference>
<dbReference type="EMBL" id="CP034548">
    <property type="protein sequence ID" value="AZQ47018.1"/>
    <property type="molecule type" value="Genomic_DNA"/>
</dbReference>
<dbReference type="InterPro" id="IPR050406">
    <property type="entry name" value="FGGY_Carb_Kinase"/>
</dbReference>
<proteinExistence type="inferred from homology"/>
<dbReference type="NCBIfam" id="TIGR01314">
    <property type="entry name" value="gntK_FGGY"/>
    <property type="match status" value="1"/>
</dbReference>
<dbReference type="Pfam" id="PF00370">
    <property type="entry name" value="FGGY_N"/>
    <property type="match status" value="1"/>
</dbReference>
<evidence type="ECO:0000256" key="2">
    <source>
        <dbReference type="ARBA" id="ARBA00022679"/>
    </source>
</evidence>
<dbReference type="InterPro" id="IPR006002">
    <property type="entry name" value="Gluconate_kinase"/>
</dbReference>
<feature type="domain" description="Carbohydrate kinase FGGY N-terminal" evidence="5">
    <location>
        <begin position="6"/>
        <end position="250"/>
    </location>
</feature>
<dbReference type="PANTHER" id="PTHR43095:SF2">
    <property type="entry name" value="GLUCONOKINASE"/>
    <property type="match status" value="1"/>
</dbReference>
<dbReference type="Proteomes" id="UP000272492">
    <property type="component" value="Chromosome"/>
</dbReference>
<feature type="domain" description="Carbohydrate kinase FGGY C-terminal" evidence="6">
    <location>
        <begin position="260"/>
        <end position="454"/>
    </location>
</feature>
<comment type="similarity">
    <text evidence="1 4">Belongs to the FGGY kinase family.</text>
</comment>
<dbReference type="CDD" id="cd07770">
    <property type="entry name" value="ASKHA_NBD_FGGY_GntK"/>
    <property type="match status" value="1"/>
</dbReference>
<keyword evidence="2 4" id="KW-0808">Transferase</keyword>
<dbReference type="Pfam" id="PF02782">
    <property type="entry name" value="FGGY_C"/>
    <property type="match status" value="1"/>
</dbReference>
<gene>
    <name evidence="7" type="primary">gntK</name>
    <name evidence="7" type="ORF">EJW27_10355</name>
</gene>
<dbReference type="Gene3D" id="3.30.420.40">
    <property type="match status" value="2"/>
</dbReference>
<keyword evidence="8" id="KW-1185">Reference proteome</keyword>